<organism evidence="1 2">
    <name type="scientific">Pseudaminobacter salicylatoxidans</name>
    <dbReference type="NCBI Taxonomy" id="93369"/>
    <lineage>
        <taxon>Bacteria</taxon>
        <taxon>Pseudomonadati</taxon>
        <taxon>Pseudomonadota</taxon>
        <taxon>Alphaproteobacteria</taxon>
        <taxon>Hyphomicrobiales</taxon>
        <taxon>Phyllobacteriaceae</taxon>
        <taxon>Pseudaminobacter</taxon>
    </lineage>
</organism>
<evidence type="ECO:0008006" key="3">
    <source>
        <dbReference type="Google" id="ProtNLM"/>
    </source>
</evidence>
<sequence>MADVKKIIERIRAHGSNVAVDAGRLIVVNREKLPEGAFEYIRQHGRQIAQFIESEGNFEERAAVIEFDGGIDRPQAEDLTSILLASTPDDCNPADWTWFVSKAAAIIDARRRAG</sequence>
<reference evidence="1 2" key="1">
    <citation type="submission" date="2018-05" db="EMBL/GenBank/DDBJ databases">
        <title>Genomic Encyclopedia of Type Strains, Phase IV (KMG-IV): sequencing the most valuable type-strain genomes for metagenomic binning, comparative biology and taxonomic classification.</title>
        <authorList>
            <person name="Goeker M."/>
        </authorList>
    </citation>
    <scope>NUCLEOTIDE SEQUENCE [LARGE SCALE GENOMIC DNA]</scope>
    <source>
        <strain evidence="1 2">DSM 6986</strain>
    </source>
</reference>
<keyword evidence="2" id="KW-1185">Reference proteome</keyword>
<protein>
    <recommendedName>
        <fullName evidence="3">TubC N-terminal docking domain-containing protein</fullName>
    </recommendedName>
</protein>
<dbReference type="Proteomes" id="UP000245396">
    <property type="component" value="Unassembled WGS sequence"/>
</dbReference>
<evidence type="ECO:0000313" key="2">
    <source>
        <dbReference type="Proteomes" id="UP000245396"/>
    </source>
</evidence>
<comment type="caution">
    <text evidence="1">The sequence shown here is derived from an EMBL/GenBank/DDBJ whole genome shotgun (WGS) entry which is preliminary data.</text>
</comment>
<evidence type="ECO:0000313" key="1">
    <source>
        <dbReference type="EMBL" id="PWJ73848.1"/>
    </source>
</evidence>
<dbReference type="AlphaFoldDB" id="A0A316BL44"/>
<dbReference type="OrthoDB" id="8100743at2"/>
<name>A0A316BL44_PSESE</name>
<proteinExistence type="predicted"/>
<dbReference type="EMBL" id="QGGG01000025">
    <property type="protein sequence ID" value="PWJ73848.1"/>
    <property type="molecule type" value="Genomic_DNA"/>
</dbReference>
<dbReference type="RefSeq" id="WP_109614814.1">
    <property type="nucleotide sequence ID" value="NZ_QGGG01000025.1"/>
</dbReference>
<accession>A0A316BL44</accession>
<gene>
    <name evidence="1" type="ORF">C7441_12532</name>
</gene>